<reference evidence="3" key="1">
    <citation type="journal article" date="2019" name="Int. J. Syst. Evol. Microbiol.">
        <title>The Global Catalogue of Microorganisms (GCM) 10K type strain sequencing project: providing services to taxonomists for standard genome sequencing and annotation.</title>
        <authorList>
            <consortium name="The Broad Institute Genomics Platform"/>
            <consortium name="The Broad Institute Genome Sequencing Center for Infectious Disease"/>
            <person name="Wu L."/>
            <person name="Ma J."/>
        </authorList>
    </citation>
    <scope>NUCLEOTIDE SEQUENCE [LARGE SCALE GENOMIC DNA]</scope>
    <source>
        <strain evidence="3">TBRC 1276</strain>
    </source>
</reference>
<comment type="caution">
    <text evidence="2">The sequence shown here is derived from an EMBL/GenBank/DDBJ whole genome shotgun (WGS) entry which is preliminary data.</text>
</comment>
<organism evidence="2 3">
    <name type="scientific">Nonomuraea purpurea</name>
    <dbReference type="NCBI Taxonomy" id="1849276"/>
    <lineage>
        <taxon>Bacteria</taxon>
        <taxon>Bacillati</taxon>
        <taxon>Actinomycetota</taxon>
        <taxon>Actinomycetes</taxon>
        <taxon>Streptosporangiales</taxon>
        <taxon>Streptosporangiaceae</taxon>
        <taxon>Nonomuraea</taxon>
    </lineage>
</organism>
<dbReference type="Pfam" id="PF23822">
    <property type="entry name" value="DUF7192"/>
    <property type="match status" value="1"/>
</dbReference>
<feature type="domain" description="DUF7192" evidence="1">
    <location>
        <begin position="12"/>
        <end position="228"/>
    </location>
</feature>
<evidence type="ECO:0000313" key="3">
    <source>
        <dbReference type="Proteomes" id="UP001595851"/>
    </source>
</evidence>
<dbReference type="RefSeq" id="WP_379533916.1">
    <property type="nucleotide sequence ID" value="NZ_JBHSBI010000032.1"/>
</dbReference>
<keyword evidence="3" id="KW-1185">Reference proteome</keyword>
<dbReference type="InterPro" id="IPR055616">
    <property type="entry name" value="DUF7192"/>
</dbReference>
<protein>
    <recommendedName>
        <fullName evidence="1">DUF7192 domain-containing protein</fullName>
    </recommendedName>
</protein>
<gene>
    <name evidence="2" type="ORF">ACFOY2_43045</name>
</gene>
<evidence type="ECO:0000313" key="2">
    <source>
        <dbReference type="EMBL" id="MFC4014066.1"/>
    </source>
</evidence>
<sequence>MTGFHIPPMLSWQEFLDQATAPETTSLGDSRTNSAAWAGADWEEAIRLARDGWPLALEQADVTVGQLRERAGLSAAVTILEPSWDVTGSEVDIGAYLAGEPECMVDAVPRQVSRRGKVITFVVPVVYSNSVPHASVINRGLALATLCAAIIEAGHSVEIWCGATGMVNSRTRYRAMIRAISAGEPLDIGRLIFAMAHPAMCRKMVFGLWDGREPAVVRAMVRANYGYPPFDCRPTDLPEEIADPYIFPYLEEGDRQWDDLETALEWCRQMFADLGLIQDHLGT</sequence>
<evidence type="ECO:0000259" key="1">
    <source>
        <dbReference type="Pfam" id="PF23822"/>
    </source>
</evidence>
<proteinExistence type="predicted"/>
<accession>A0ABV8GMJ7</accession>
<name>A0ABV8GMJ7_9ACTN</name>
<dbReference type="EMBL" id="JBHSBI010000032">
    <property type="protein sequence ID" value="MFC4014066.1"/>
    <property type="molecule type" value="Genomic_DNA"/>
</dbReference>
<dbReference type="Proteomes" id="UP001595851">
    <property type="component" value="Unassembled WGS sequence"/>
</dbReference>